<sequence length="68" mass="7712">MSLIVASARLPKDVRRRRAVSSISVSNIVEMFAAREESPAPPRKRRSSVAVSLDDDNNLRTIFISWRE</sequence>
<name>A0ABY6TUQ6_BIOOC</name>
<organism evidence="1 2">
    <name type="scientific">Bionectria ochroleuca</name>
    <name type="common">Gliocladium roseum</name>
    <dbReference type="NCBI Taxonomy" id="29856"/>
    <lineage>
        <taxon>Eukaryota</taxon>
        <taxon>Fungi</taxon>
        <taxon>Dikarya</taxon>
        <taxon>Ascomycota</taxon>
        <taxon>Pezizomycotina</taxon>
        <taxon>Sordariomycetes</taxon>
        <taxon>Hypocreomycetidae</taxon>
        <taxon>Hypocreales</taxon>
        <taxon>Bionectriaceae</taxon>
        <taxon>Clonostachys</taxon>
    </lineage>
</organism>
<dbReference type="EMBL" id="CABFNS010000569">
    <property type="protein sequence ID" value="VUC22386.1"/>
    <property type="molecule type" value="Genomic_DNA"/>
</dbReference>
<evidence type="ECO:0000313" key="1">
    <source>
        <dbReference type="EMBL" id="VUC22386.1"/>
    </source>
</evidence>
<protein>
    <submittedName>
        <fullName evidence="1">Uncharacterized protein</fullName>
    </submittedName>
</protein>
<keyword evidence="2" id="KW-1185">Reference proteome</keyword>
<comment type="caution">
    <text evidence="1">The sequence shown here is derived from an EMBL/GenBank/DDBJ whole genome shotgun (WGS) entry which is preliminary data.</text>
</comment>
<dbReference type="Proteomes" id="UP000766486">
    <property type="component" value="Unassembled WGS sequence"/>
</dbReference>
<reference evidence="1 2" key="1">
    <citation type="submission" date="2019-06" db="EMBL/GenBank/DDBJ databases">
        <authorList>
            <person name="Broberg M."/>
        </authorList>
    </citation>
    <scope>NUCLEOTIDE SEQUENCE [LARGE SCALE GENOMIC DNA]</scope>
</reference>
<evidence type="ECO:0000313" key="2">
    <source>
        <dbReference type="Proteomes" id="UP000766486"/>
    </source>
</evidence>
<proteinExistence type="predicted"/>
<accession>A0ABY6TUQ6</accession>
<gene>
    <name evidence="1" type="ORF">CLO192961_LOCUS83240</name>
</gene>